<dbReference type="SMART" id="SM00109">
    <property type="entry name" value="C1"/>
    <property type="match status" value="1"/>
</dbReference>
<feature type="compositionally biased region" description="Low complexity" evidence="6">
    <location>
        <begin position="45"/>
        <end position="57"/>
    </location>
</feature>
<dbReference type="InterPro" id="IPR036280">
    <property type="entry name" value="Multihaem_cyt_sf"/>
</dbReference>
<dbReference type="PROSITE" id="PS50081">
    <property type="entry name" value="ZF_DAG_PE_2"/>
    <property type="match status" value="1"/>
</dbReference>
<proteinExistence type="inferred from homology"/>
<evidence type="ECO:0000256" key="5">
    <source>
        <dbReference type="ARBA" id="ARBA00029450"/>
    </source>
</evidence>
<dbReference type="SUPFAM" id="SSF48695">
    <property type="entry name" value="Multiheme cytochromes"/>
    <property type="match status" value="1"/>
</dbReference>
<dbReference type="PANTHER" id="PTHR12326:SF3">
    <property type="entry name" value="DIFFERENTIALLY EXPRESSED IN FDCP 8 HOMOLOG"/>
    <property type="match status" value="1"/>
</dbReference>
<protein>
    <submittedName>
        <fullName evidence="8">Differentially expressed in FDCP</fullName>
    </submittedName>
</protein>
<keyword evidence="2" id="KW-0677">Repeat</keyword>
<dbReference type="InterPro" id="IPR051366">
    <property type="entry name" value="DEF8"/>
</dbReference>
<dbReference type="Proteomes" id="UP000242457">
    <property type="component" value="Unassembled WGS sequence"/>
</dbReference>
<dbReference type="SUPFAM" id="SSF57889">
    <property type="entry name" value="Cysteine-rich domain"/>
    <property type="match status" value="1"/>
</dbReference>
<comment type="similarity">
    <text evidence="5">Belongs to the DEF8 family.</text>
</comment>
<sequence length="503" mass="57547">MRTIAKLSDTKTKWLSDTLETFNTKNNANGTYDCNQESRIRTDSSDTMPSTPSSSSDYMTGEADDSSESKAVIPFSLKSVETVLSLSKATSEEYLKDMIEKCKQMVLESAECSDERKWLVRRLIELRLRVQEFRELSEANLLETQVILGHHLIPQKYYITTSGPVYCDHCSGTIWTMLQSWYMCNDCKFCCHWKCLNNICRVCVHVVASEAGGYTYTKDICPEQGLSNQGYRCAECKTRITFTFSKGLSLSCFGSPFKNTESAWIEPRLCDYTGLYYCQRCHWNTAMVIPARVIRNWDMESRPVSRVAAQLLTLLEERSVLLLEDLNPKLFTLVPDLSVVKRMREEMQMMKRYLVLCPEANNQGLPWKIGIRTHMIENSGNYSIKDLIDLNNGILLEEIRAAYDTMHTHITEHCELCKARGHLCELCGNDEVIYPWDASSISCHQCTAVHHRACWSKQNHCCPRCTRLQKRRALQDQQTSDTNECITENGLNSSESPSDTTLL</sequence>
<keyword evidence="1" id="KW-0479">Metal-binding</keyword>
<keyword evidence="3" id="KW-0863">Zinc-finger</keyword>
<dbReference type="Pfam" id="PF13901">
    <property type="entry name" value="RH_dom"/>
    <property type="match status" value="1"/>
</dbReference>
<evidence type="ECO:0000313" key="9">
    <source>
        <dbReference type="Proteomes" id="UP000242457"/>
    </source>
</evidence>
<evidence type="ECO:0000256" key="3">
    <source>
        <dbReference type="ARBA" id="ARBA00022771"/>
    </source>
</evidence>
<keyword evidence="9" id="KW-1185">Reference proteome</keyword>
<keyword evidence="4" id="KW-0862">Zinc</keyword>
<evidence type="ECO:0000256" key="1">
    <source>
        <dbReference type="ARBA" id="ARBA00022723"/>
    </source>
</evidence>
<dbReference type="InterPro" id="IPR046349">
    <property type="entry name" value="C1-like_sf"/>
</dbReference>
<reference evidence="8 9" key="1">
    <citation type="submission" date="2014-07" db="EMBL/GenBank/DDBJ databases">
        <title>Genomic and transcriptomic analysis on Apis cerana provide comprehensive insights into honey bee biology.</title>
        <authorList>
            <person name="Diao Q."/>
            <person name="Sun L."/>
            <person name="Zheng H."/>
            <person name="Zheng H."/>
            <person name="Xu S."/>
            <person name="Wang S."/>
            <person name="Zeng Z."/>
            <person name="Hu F."/>
            <person name="Su S."/>
            <person name="Wu J."/>
        </authorList>
    </citation>
    <scope>NUCLEOTIDE SEQUENCE [LARGE SCALE GENOMIC DNA]</scope>
    <source>
        <tissue evidence="8">Pupae without intestine</tissue>
    </source>
</reference>
<feature type="region of interest" description="Disordered" evidence="6">
    <location>
        <begin position="30"/>
        <end position="64"/>
    </location>
</feature>
<dbReference type="InterPro" id="IPR002219">
    <property type="entry name" value="PKC_DAG/PE"/>
</dbReference>
<dbReference type="EMBL" id="KZ288310">
    <property type="protein sequence ID" value="PBC28592.1"/>
    <property type="molecule type" value="Genomic_DNA"/>
</dbReference>
<dbReference type="SMART" id="SM01175">
    <property type="entry name" value="DUF4206"/>
    <property type="match status" value="1"/>
</dbReference>
<evidence type="ECO:0000259" key="7">
    <source>
        <dbReference type="PROSITE" id="PS50081"/>
    </source>
</evidence>
<name>A0A2A3EBB9_APICC</name>
<dbReference type="AlphaFoldDB" id="A0A2A3EBB9"/>
<dbReference type="CDD" id="cd20819">
    <property type="entry name" value="C1_DEF8"/>
    <property type="match status" value="1"/>
</dbReference>
<dbReference type="PANTHER" id="PTHR12326">
    <property type="entry name" value="PLECKSTRIN HOMOLOGY DOMAIN CONTAINING PROTEIN"/>
    <property type="match status" value="1"/>
</dbReference>
<feature type="domain" description="Phorbol-ester/DAG-type" evidence="7">
    <location>
        <begin position="149"/>
        <end position="203"/>
    </location>
</feature>
<organism evidence="8 9">
    <name type="scientific">Apis cerana cerana</name>
    <name type="common">Oriental honeybee</name>
    <dbReference type="NCBI Taxonomy" id="94128"/>
    <lineage>
        <taxon>Eukaryota</taxon>
        <taxon>Metazoa</taxon>
        <taxon>Ecdysozoa</taxon>
        <taxon>Arthropoda</taxon>
        <taxon>Hexapoda</taxon>
        <taxon>Insecta</taxon>
        <taxon>Pterygota</taxon>
        <taxon>Neoptera</taxon>
        <taxon>Endopterygota</taxon>
        <taxon>Hymenoptera</taxon>
        <taxon>Apocrita</taxon>
        <taxon>Aculeata</taxon>
        <taxon>Apoidea</taxon>
        <taxon>Anthophila</taxon>
        <taxon>Apidae</taxon>
        <taxon>Apis</taxon>
    </lineage>
</organism>
<dbReference type="STRING" id="94128.A0A2A3EBB9"/>
<evidence type="ECO:0000313" key="8">
    <source>
        <dbReference type="EMBL" id="PBC28592.1"/>
    </source>
</evidence>
<evidence type="ECO:0000256" key="2">
    <source>
        <dbReference type="ARBA" id="ARBA00022737"/>
    </source>
</evidence>
<dbReference type="InterPro" id="IPR025258">
    <property type="entry name" value="RH_dom"/>
</dbReference>
<evidence type="ECO:0000256" key="4">
    <source>
        <dbReference type="ARBA" id="ARBA00022833"/>
    </source>
</evidence>
<dbReference type="OrthoDB" id="1918044at2759"/>
<dbReference type="GO" id="GO:0008270">
    <property type="term" value="F:zinc ion binding"/>
    <property type="evidence" value="ECO:0007669"/>
    <property type="project" value="UniProtKB-KW"/>
</dbReference>
<accession>A0A2A3EBB9</accession>
<dbReference type="Gene3D" id="3.30.60.20">
    <property type="match status" value="1"/>
</dbReference>
<gene>
    <name evidence="8" type="ORF">APICC_09104</name>
</gene>
<evidence type="ECO:0000256" key="6">
    <source>
        <dbReference type="SAM" id="MobiDB-lite"/>
    </source>
</evidence>
<dbReference type="InterPro" id="IPR047983">
    <property type="entry name" value="DEF8_C1"/>
</dbReference>